<accession>A0A371GAR8</accession>
<evidence type="ECO:0000313" key="1">
    <source>
        <dbReference type="EMBL" id="RDX87621.1"/>
    </source>
</evidence>
<reference evidence="1" key="1">
    <citation type="submission" date="2018-05" db="EMBL/GenBank/DDBJ databases">
        <title>Draft genome of Mucuna pruriens seed.</title>
        <authorList>
            <person name="Nnadi N.E."/>
            <person name="Vos R."/>
            <person name="Hasami M.H."/>
            <person name="Devisetty U.K."/>
            <person name="Aguiy J.C."/>
        </authorList>
    </citation>
    <scope>NUCLEOTIDE SEQUENCE [LARGE SCALE GENOMIC DNA]</scope>
    <source>
        <strain evidence="1">JCA_2017</strain>
    </source>
</reference>
<gene>
    <name evidence="1" type="ORF">CR513_30891</name>
</gene>
<comment type="caution">
    <text evidence="1">The sequence shown here is derived from an EMBL/GenBank/DDBJ whole genome shotgun (WGS) entry which is preliminary data.</text>
</comment>
<dbReference type="Proteomes" id="UP000257109">
    <property type="component" value="Unassembled WGS sequence"/>
</dbReference>
<feature type="non-terminal residue" evidence="1">
    <location>
        <position position="1"/>
    </location>
</feature>
<sequence length="135" mass="15252">GQFKRVVLYALNITLIQLHPNSWAFVQIFELLSEDMQSTLIKCFLLVFLTSSVREGRVVFLEQPIETKVTETLPQELQPDWSQPSGGLFQRSLLPSSLDLPIDCVSYDREGRFGGMGRGVREGTSTPAYSLPLRF</sequence>
<protein>
    <submittedName>
        <fullName evidence="1">Uncharacterized protein</fullName>
    </submittedName>
</protein>
<dbReference type="EMBL" id="QJKJ01006172">
    <property type="protein sequence ID" value="RDX87621.1"/>
    <property type="molecule type" value="Genomic_DNA"/>
</dbReference>
<proteinExistence type="predicted"/>
<dbReference type="AlphaFoldDB" id="A0A371GAR8"/>
<keyword evidence="2" id="KW-1185">Reference proteome</keyword>
<name>A0A371GAR8_MUCPR</name>
<evidence type="ECO:0000313" key="2">
    <source>
        <dbReference type="Proteomes" id="UP000257109"/>
    </source>
</evidence>
<organism evidence="1 2">
    <name type="scientific">Mucuna pruriens</name>
    <name type="common">Velvet bean</name>
    <name type="synonym">Dolichos pruriens</name>
    <dbReference type="NCBI Taxonomy" id="157652"/>
    <lineage>
        <taxon>Eukaryota</taxon>
        <taxon>Viridiplantae</taxon>
        <taxon>Streptophyta</taxon>
        <taxon>Embryophyta</taxon>
        <taxon>Tracheophyta</taxon>
        <taxon>Spermatophyta</taxon>
        <taxon>Magnoliopsida</taxon>
        <taxon>eudicotyledons</taxon>
        <taxon>Gunneridae</taxon>
        <taxon>Pentapetalae</taxon>
        <taxon>rosids</taxon>
        <taxon>fabids</taxon>
        <taxon>Fabales</taxon>
        <taxon>Fabaceae</taxon>
        <taxon>Papilionoideae</taxon>
        <taxon>50 kb inversion clade</taxon>
        <taxon>NPAAA clade</taxon>
        <taxon>indigoferoid/millettioid clade</taxon>
        <taxon>Phaseoleae</taxon>
        <taxon>Mucuna</taxon>
    </lineage>
</organism>
<feature type="non-terminal residue" evidence="1">
    <location>
        <position position="135"/>
    </location>
</feature>